<evidence type="ECO:0000313" key="4">
    <source>
        <dbReference type="Proteomes" id="UP000321046"/>
    </source>
</evidence>
<organism evidence="3 4">
    <name type="scientific">Lujinxingia vulgaris</name>
    <dbReference type="NCBI Taxonomy" id="2600176"/>
    <lineage>
        <taxon>Bacteria</taxon>
        <taxon>Deltaproteobacteria</taxon>
        <taxon>Bradymonadales</taxon>
        <taxon>Lujinxingiaceae</taxon>
        <taxon>Lujinxingia</taxon>
    </lineage>
</organism>
<dbReference type="Gene3D" id="1.20.58.1690">
    <property type="match status" value="1"/>
</dbReference>
<reference evidence="3 4" key="1">
    <citation type="submission" date="2019-08" db="EMBL/GenBank/DDBJ databases">
        <title>Bradymonadales sp. TMQ2.</title>
        <authorList>
            <person name="Liang Q."/>
        </authorList>
    </citation>
    <scope>NUCLEOTIDE SEQUENCE [LARGE SCALE GENOMIC DNA]</scope>
    <source>
        <strain evidence="3 4">TMQ2</strain>
    </source>
</reference>
<evidence type="ECO:0000256" key="2">
    <source>
        <dbReference type="SAM" id="SignalP"/>
    </source>
</evidence>
<dbReference type="OrthoDB" id="3252967at2"/>
<feature type="region of interest" description="Disordered" evidence="1">
    <location>
        <begin position="32"/>
        <end position="69"/>
    </location>
</feature>
<proteinExistence type="predicted"/>
<feature type="signal peptide" evidence="2">
    <location>
        <begin position="1"/>
        <end position="29"/>
    </location>
</feature>
<gene>
    <name evidence="3" type="ORF">FRC96_11480</name>
</gene>
<comment type="caution">
    <text evidence="3">The sequence shown here is derived from an EMBL/GenBank/DDBJ whole genome shotgun (WGS) entry which is preliminary data.</text>
</comment>
<evidence type="ECO:0000313" key="3">
    <source>
        <dbReference type="EMBL" id="TXD35289.1"/>
    </source>
</evidence>
<dbReference type="PROSITE" id="PS51257">
    <property type="entry name" value="PROKAR_LIPOPROTEIN"/>
    <property type="match status" value="1"/>
</dbReference>
<accession>A0A5C6XB43</accession>
<dbReference type="EMBL" id="VOSL01000051">
    <property type="protein sequence ID" value="TXD35289.1"/>
    <property type="molecule type" value="Genomic_DNA"/>
</dbReference>
<dbReference type="InterPro" id="IPR038434">
    <property type="entry name" value="YARHG_sf"/>
</dbReference>
<dbReference type="AlphaFoldDB" id="A0A5C6XB43"/>
<protein>
    <submittedName>
        <fullName evidence="3">YARHG domain-containing protein</fullName>
    </submittedName>
</protein>
<feature type="chain" id="PRO_5022968521" evidence="2">
    <location>
        <begin position="30"/>
        <end position="329"/>
    </location>
</feature>
<dbReference type="Proteomes" id="UP000321046">
    <property type="component" value="Unassembled WGS sequence"/>
</dbReference>
<keyword evidence="2" id="KW-0732">Signal</keyword>
<evidence type="ECO:0000256" key="1">
    <source>
        <dbReference type="SAM" id="MobiDB-lite"/>
    </source>
</evidence>
<name>A0A5C6XB43_9DELT</name>
<sequence length="329" mass="35038">MRPTTSLRKRPIRALVTLFATPWVLSASACSGASAQPDGKPARGATSEASPDAPASTSQQHAIQPSDAHEGVCASDADLPCDPVLWMACHPRQAIASRYCETCAGEPACPTEDATLEARLTSQPDIAGFACEEYGYAINAILALHGQSLDDASWQGYLAAQPWYTPRSPTPLRPASTANLSELRAALKACHRTNPTTPDDRAQVADWFKTFESTGVPPASPIYSFDGAPTSADTFTAIIDQLTSEGGFAFTRRTPLRAHGEGGTLTLRPSERASAAPEGIPYARMLDVRPHLSAMMSCAEPERCEGYARLTLYLDADGELLAQDITAAE</sequence>